<keyword evidence="3" id="KW-1185">Reference proteome</keyword>
<dbReference type="EMBL" id="FNXT01000002">
    <property type="protein sequence ID" value="SZX59443.1"/>
    <property type="molecule type" value="Genomic_DNA"/>
</dbReference>
<name>A0A383V3D1_TETOB</name>
<feature type="transmembrane region" description="Helical" evidence="1">
    <location>
        <begin position="58"/>
        <end position="79"/>
    </location>
</feature>
<organism evidence="2 3">
    <name type="scientific">Tetradesmus obliquus</name>
    <name type="common">Green alga</name>
    <name type="synonym">Acutodesmus obliquus</name>
    <dbReference type="NCBI Taxonomy" id="3088"/>
    <lineage>
        <taxon>Eukaryota</taxon>
        <taxon>Viridiplantae</taxon>
        <taxon>Chlorophyta</taxon>
        <taxon>core chlorophytes</taxon>
        <taxon>Chlorophyceae</taxon>
        <taxon>CS clade</taxon>
        <taxon>Sphaeropleales</taxon>
        <taxon>Scenedesmaceae</taxon>
        <taxon>Tetradesmus</taxon>
    </lineage>
</organism>
<evidence type="ECO:0000313" key="2">
    <source>
        <dbReference type="EMBL" id="SZX59443.1"/>
    </source>
</evidence>
<dbReference type="Proteomes" id="UP000256970">
    <property type="component" value="Unassembled WGS sequence"/>
</dbReference>
<evidence type="ECO:0000313" key="3">
    <source>
        <dbReference type="Proteomes" id="UP000256970"/>
    </source>
</evidence>
<proteinExistence type="predicted"/>
<keyword evidence="1" id="KW-0812">Transmembrane</keyword>
<sequence>MYSDNAVPSVATTAYVSNPQEGNMKGAAPQPVQGVPVVPRRAIQVSAVPDRGGCSCTAGWVLFGVGFVFPICWIVGAFLPLCAKNKNNRRAAIGSGVMIAVYAILLGVLLGIALSPGSCINQLGGEVCYNKFTGVCKLTSFGVTYAANCGSYRFN</sequence>
<protein>
    <submittedName>
        <fullName evidence="2">Uncharacterized protein</fullName>
    </submittedName>
</protein>
<dbReference type="AlphaFoldDB" id="A0A383V3D1"/>
<keyword evidence="1" id="KW-0472">Membrane</keyword>
<feature type="transmembrane region" description="Helical" evidence="1">
    <location>
        <begin position="91"/>
        <end position="114"/>
    </location>
</feature>
<evidence type="ECO:0000256" key="1">
    <source>
        <dbReference type="SAM" id="Phobius"/>
    </source>
</evidence>
<reference evidence="2 3" key="1">
    <citation type="submission" date="2016-10" db="EMBL/GenBank/DDBJ databases">
        <authorList>
            <person name="Cai Z."/>
        </authorList>
    </citation>
    <scope>NUCLEOTIDE SEQUENCE [LARGE SCALE GENOMIC DNA]</scope>
</reference>
<accession>A0A383V3D1</accession>
<gene>
    <name evidence="2" type="ORF">BQ4739_LOCUS62</name>
</gene>
<keyword evidence="1" id="KW-1133">Transmembrane helix</keyword>